<feature type="signal peptide" evidence="1">
    <location>
        <begin position="1"/>
        <end position="18"/>
    </location>
</feature>
<accession>A0ABX0Q4V5</accession>
<proteinExistence type="predicted"/>
<name>A0ABX0Q4V5_9GAMM</name>
<keyword evidence="4" id="KW-1185">Reference proteome</keyword>
<sequence length="881" mass="95600">MRKHALAAVLLFCATAQGQDHLLTLDTHVDIPLSYMQDPKFDAGKDGPLKVDLPKMRRGGLDAAFFVIYVEQAALTPAGYAKAVAQAARKYDAIDLMLKRYPDQIRLALTPDDVTANKAAGRLSAMIGIENSYSLGHDLKRLDAAYARGARYVGLAHVGNNDLCGSSLPSKDLGDKPDSNLGLSEFGRQVVRRANALGMMVDVSHASDACVRDVLALSTAPIIASHSSARAVTDHPRNLPDDLLRAIAAKGGVIQAVAYKEFLKKDQAREAAEKALQVRVARDAGDKAYDSEKHDYLPAYVEGMKAIQREHPLATLDDFLDHIQHMVKVAGVDHVGIASDFDGGGEITGWMDASETRNVTAGLKGRGFSDADIAKIWGGNLLRVWAADEAAATASLDSLVDEAIARYDIPGIAVGVIADGKVAYTRTAGELAAGSGRKVDSRTLFKIASNSKAMTTALLARLVAEGKLHWDDPVTRYLPDFRMNDPWVTREMQVRDLLIHNSGLREGAGDLMLWPEPNRFTRKDILAGLAYLKPAHSFRSRYAYDNLLYVVAGEVAAAAGGAPYETLLRREVFVPLGLGRCQIGTWSRDGVGNVAQPHRHGDRGNVVTNADPATIPDITSAAAGGVRCDLDDMLRWVSNWLAPDASQVAWLDAKQREPLWSIQNPMPVGQRRKAWNDTHLYGYGYGWRLADVDGHWSVTHTGTLSGMYSTVSLLPEARSGFVIMMNGGGEDARDTLAEAILKRFTTPGEKHTVGEYADRIAAEAAAPGASRAPDTSSRTTASATEAKGFLGVWRDPWFGEVSICPAKGGVAFKAARSPAMSGKLERVGGRYLVQWNDERMDAEPWLDMDAPDRLRLSKVDPDADFSNDYEDLDFARVRACP</sequence>
<dbReference type="InterPro" id="IPR012338">
    <property type="entry name" value="Beta-lactam/transpept-like"/>
</dbReference>
<dbReference type="PROSITE" id="PS51365">
    <property type="entry name" value="RENAL_DIPEPTIDASE_2"/>
    <property type="match status" value="1"/>
</dbReference>
<dbReference type="Pfam" id="PF00144">
    <property type="entry name" value="Beta-lactamase"/>
    <property type="match status" value="1"/>
</dbReference>
<dbReference type="Gene3D" id="3.20.20.140">
    <property type="entry name" value="Metal-dependent hydrolases"/>
    <property type="match status" value="1"/>
</dbReference>
<dbReference type="PANTHER" id="PTHR10443:SF12">
    <property type="entry name" value="DIPEPTIDASE"/>
    <property type="match status" value="1"/>
</dbReference>
<dbReference type="PANTHER" id="PTHR10443">
    <property type="entry name" value="MICROSOMAL DIPEPTIDASE"/>
    <property type="match status" value="1"/>
</dbReference>
<organism evidence="3 4">
    <name type="scientific">Luteibacter jiangsuensis</name>
    <dbReference type="NCBI Taxonomy" id="637577"/>
    <lineage>
        <taxon>Bacteria</taxon>
        <taxon>Pseudomonadati</taxon>
        <taxon>Pseudomonadota</taxon>
        <taxon>Gammaproteobacteria</taxon>
        <taxon>Lysobacterales</taxon>
        <taxon>Rhodanobacteraceae</taxon>
        <taxon>Luteibacter</taxon>
    </lineage>
</organism>
<evidence type="ECO:0000259" key="2">
    <source>
        <dbReference type="Pfam" id="PF00144"/>
    </source>
</evidence>
<dbReference type="Gene3D" id="3.40.710.10">
    <property type="entry name" value="DD-peptidase/beta-lactamase superfamily"/>
    <property type="match status" value="1"/>
</dbReference>
<evidence type="ECO:0000313" key="3">
    <source>
        <dbReference type="EMBL" id="NID05554.1"/>
    </source>
</evidence>
<dbReference type="CDD" id="cd01301">
    <property type="entry name" value="rDP_like"/>
    <property type="match status" value="1"/>
</dbReference>
<evidence type="ECO:0000256" key="1">
    <source>
        <dbReference type="SAM" id="SignalP"/>
    </source>
</evidence>
<dbReference type="SUPFAM" id="SSF51556">
    <property type="entry name" value="Metallo-dependent hydrolases"/>
    <property type="match status" value="1"/>
</dbReference>
<feature type="domain" description="Beta-lactamase-related" evidence="2">
    <location>
        <begin position="396"/>
        <end position="739"/>
    </location>
</feature>
<dbReference type="InterPro" id="IPR001466">
    <property type="entry name" value="Beta-lactam-related"/>
</dbReference>
<dbReference type="RefSeq" id="WP_167126301.1">
    <property type="nucleotide sequence ID" value="NZ_JAAQQR010000004.1"/>
</dbReference>
<dbReference type="EMBL" id="JAAQQR010000004">
    <property type="protein sequence ID" value="NID05554.1"/>
    <property type="molecule type" value="Genomic_DNA"/>
</dbReference>
<gene>
    <name evidence="3" type="ORF">HBF26_11705</name>
</gene>
<feature type="chain" id="PRO_5047504637" evidence="1">
    <location>
        <begin position="19"/>
        <end position="881"/>
    </location>
</feature>
<keyword evidence="1" id="KW-0732">Signal</keyword>
<keyword evidence="3" id="KW-0378">Hydrolase</keyword>
<dbReference type="Pfam" id="PF01244">
    <property type="entry name" value="Peptidase_M19"/>
    <property type="match status" value="1"/>
</dbReference>
<comment type="caution">
    <text evidence="3">The sequence shown here is derived from an EMBL/GenBank/DDBJ whole genome shotgun (WGS) entry which is preliminary data.</text>
</comment>
<dbReference type="InterPro" id="IPR008257">
    <property type="entry name" value="Pept_M19"/>
</dbReference>
<protein>
    <submittedName>
        <fullName evidence="3">Serine hydrolase</fullName>
    </submittedName>
</protein>
<dbReference type="Proteomes" id="UP001429601">
    <property type="component" value="Unassembled WGS sequence"/>
</dbReference>
<dbReference type="InterPro" id="IPR032466">
    <property type="entry name" value="Metal_Hydrolase"/>
</dbReference>
<reference evidence="3 4" key="1">
    <citation type="journal article" date="2011" name="Curr. Microbiol.">
        <title>Luteibacter jiangsuensis sp. nov.: a methamidophos-degrading bacterium isolated from a methamidophos-manufacturing factory.</title>
        <authorList>
            <person name="Wang L."/>
            <person name="Wang G.L."/>
            <person name="Li S.P."/>
            <person name="Jiang J.D."/>
        </authorList>
    </citation>
    <scope>NUCLEOTIDE SEQUENCE [LARGE SCALE GENOMIC DNA]</scope>
    <source>
        <strain evidence="3 4">CGMCC 1.10133</strain>
    </source>
</reference>
<dbReference type="GO" id="GO:0016787">
    <property type="term" value="F:hydrolase activity"/>
    <property type="evidence" value="ECO:0007669"/>
    <property type="project" value="UniProtKB-KW"/>
</dbReference>
<dbReference type="Gene3D" id="1.10.287.650">
    <property type="entry name" value="L27 domain"/>
    <property type="match status" value="1"/>
</dbReference>
<dbReference type="SUPFAM" id="SSF56601">
    <property type="entry name" value="beta-lactamase/transpeptidase-like"/>
    <property type="match status" value="1"/>
</dbReference>
<evidence type="ECO:0000313" key="4">
    <source>
        <dbReference type="Proteomes" id="UP001429601"/>
    </source>
</evidence>